<evidence type="ECO:0000256" key="1">
    <source>
        <dbReference type="ARBA" id="ARBA00022448"/>
    </source>
</evidence>
<keyword evidence="9" id="KW-1185">Reference proteome</keyword>
<keyword evidence="4 8" id="KW-0067">ATP-binding</keyword>
<dbReference type="PANTHER" id="PTHR42794">
    <property type="entry name" value="HEMIN IMPORT ATP-BINDING PROTEIN HMUV"/>
    <property type="match status" value="1"/>
</dbReference>
<evidence type="ECO:0000256" key="4">
    <source>
        <dbReference type="ARBA" id="ARBA00022840"/>
    </source>
</evidence>
<comment type="function">
    <text evidence="6">Part of the ABC transporter complex HmuTUV involved in hemin import. Responsible for energy coupling to the transport system.</text>
</comment>
<name>A0ABP8HJR8_9BURK</name>
<comment type="caution">
    <text evidence="8">The sequence shown here is derived from an EMBL/GenBank/DDBJ whole genome shotgun (WGS) entry which is preliminary data.</text>
</comment>
<keyword evidence="2" id="KW-1003">Cell membrane</keyword>
<keyword evidence="3" id="KW-0547">Nucleotide-binding</keyword>
<keyword evidence="5" id="KW-1278">Translocase</keyword>
<keyword evidence="1" id="KW-0813">Transport</keyword>
<dbReference type="GO" id="GO:0005524">
    <property type="term" value="F:ATP binding"/>
    <property type="evidence" value="ECO:0007669"/>
    <property type="project" value="UniProtKB-KW"/>
</dbReference>
<dbReference type="InterPro" id="IPR017871">
    <property type="entry name" value="ABC_transporter-like_CS"/>
</dbReference>
<accession>A0ABP8HJR8</accession>
<reference evidence="9" key="1">
    <citation type="journal article" date="2019" name="Int. J. Syst. Evol. Microbiol.">
        <title>The Global Catalogue of Microorganisms (GCM) 10K type strain sequencing project: providing services to taxonomists for standard genome sequencing and annotation.</title>
        <authorList>
            <consortium name="The Broad Institute Genomics Platform"/>
            <consortium name="The Broad Institute Genome Sequencing Center for Infectious Disease"/>
            <person name="Wu L."/>
            <person name="Ma J."/>
        </authorList>
    </citation>
    <scope>NUCLEOTIDE SEQUENCE [LARGE SCALE GENOMIC DNA]</scope>
    <source>
        <strain evidence="9">JCM 17666</strain>
    </source>
</reference>
<protein>
    <submittedName>
        <fullName evidence="8">Fe(3+) dicitrate ABC transporter ATP-binding protein FecE</fullName>
    </submittedName>
</protein>
<dbReference type="InterPro" id="IPR027417">
    <property type="entry name" value="P-loop_NTPase"/>
</dbReference>
<evidence type="ECO:0000259" key="7">
    <source>
        <dbReference type="PROSITE" id="PS50893"/>
    </source>
</evidence>
<evidence type="ECO:0000313" key="9">
    <source>
        <dbReference type="Proteomes" id="UP001501671"/>
    </source>
</evidence>
<evidence type="ECO:0000313" key="8">
    <source>
        <dbReference type="EMBL" id="GAA4340289.1"/>
    </source>
</evidence>
<dbReference type="PANTHER" id="PTHR42794:SF1">
    <property type="entry name" value="HEMIN IMPORT ATP-BINDING PROTEIN HMUV"/>
    <property type="match status" value="1"/>
</dbReference>
<dbReference type="Proteomes" id="UP001501671">
    <property type="component" value="Unassembled WGS sequence"/>
</dbReference>
<dbReference type="InterPro" id="IPR003593">
    <property type="entry name" value="AAA+_ATPase"/>
</dbReference>
<dbReference type="PROSITE" id="PS50893">
    <property type="entry name" value="ABC_TRANSPORTER_2"/>
    <property type="match status" value="1"/>
</dbReference>
<dbReference type="Gene3D" id="3.40.50.300">
    <property type="entry name" value="P-loop containing nucleotide triphosphate hydrolases"/>
    <property type="match status" value="1"/>
</dbReference>
<dbReference type="CDD" id="cd03214">
    <property type="entry name" value="ABC_Iron-Siderophores_B12_Hemin"/>
    <property type="match status" value="1"/>
</dbReference>
<dbReference type="EMBL" id="BAABFO010000025">
    <property type="protein sequence ID" value="GAA4340289.1"/>
    <property type="molecule type" value="Genomic_DNA"/>
</dbReference>
<keyword evidence="2" id="KW-0472">Membrane</keyword>
<dbReference type="SUPFAM" id="SSF52540">
    <property type="entry name" value="P-loop containing nucleoside triphosphate hydrolases"/>
    <property type="match status" value="1"/>
</dbReference>
<proteinExistence type="predicted"/>
<evidence type="ECO:0000256" key="5">
    <source>
        <dbReference type="ARBA" id="ARBA00022967"/>
    </source>
</evidence>
<dbReference type="SMART" id="SM00382">
    <property type="entry name" value="AAA"/>
    <property type="match status" value="1"/>
</dbReference>
<sequence length="260" mass="27659">MTPPDAPALRARGLGYAVRGRTLLAPVSAELPAGRMTALIGPNGAGKSTLLRLLAGLLAPTAGTVSVGDTPLAALDDAGRARRIGWLPQFPPDRLPLDLFDYVLLGRRPSLGSFGRAGPADAARVQAALAEFGLQALARRPWHSLSGGERQRAGLARLAAQDAPLWLLDEPTNHLDLKHQALLFRVLRREVAQGRTVVAVLHDLAQAARWADHVLLLAGGHLLAHGAPADALRPELLGRAYDWPVSVSRDGDHWQVSVGQ</sequence>
<dbReference type="PROSITE" id="PS00211">
    <property type="entry name" value="ABC_TRANSPORTER_1"/>
    <property type="match status" value="1"/>
</dbReference>
<dbReference type="InterPro" id="IPR003439">
    <property type="entry name" value="ABC_transporter-like_ATP-bd"/>
</dbReference>
<organism evidence="8 9">
    <name type="scientific">Pigmentiphaga soli</name>
    <dbReference type="NCBI Taxonomy" id="1007095"/>
    <lineage>
        <taxon>Bacteria</taxon>
        <taxon>Pseudomonadati</taxon>
        <taxon>Pseudomonadota</taxon>
        <taxon>Betaproteobacteria</taxon>
        <taxon>Burkholderiales</taxon>
        <taxon>Alcaligenaceae</taxon>
        <taxon>Pigmentiphaga</taxon>
    </lineage>
</organism>
<evidence type="ECO:0000256" key="2">
    <source>
        <dbReference type="ARBA" id="ARBA00022475"/>
    </source>
</evidence>
<evidence type="ECO:0000256" key="3">
    <source>
        <dbReference type="ARBA" id="ARBA00022741"/>
    </source>
</evidence>
<dbReference type="Pfam" id="PF00005">
    <property type="entry name" value="ABC_tran"/>
    <property type="match status" value="1"/>
</dbReference>
<feature type="domain" description="ABC transporter" evidence="7">
    <location>
        <begin position="9"/>
        <end position="244"/>
    </location>
</feature>
<gene>
    <name evidence="8" type="primary">fecE</name>
    <name evidence="8" type="ORF">GCM10023144_39790</name>
</gene>
<evidence type="ECO:0000256" key="6">
    <source>
        <dbReference type="ARBA" id="ARBA00037066"/>
    </source>
</evidence>